<sequence>MLQQYGVNDDTYDGKFHTSNAVYHATVTSLVHCASLCLDDMRCLSYFYNTQSKECVLHAISFKNTVPSQSGDGWKFYLTEDPDFPVPAVCIQGTDTIDSQHQWTFDDGTLMTYFNWNQQHHQPEGGKGILVTQLCIQGTDTVVDNSWTFDDGPLMTYFKWNKEYRQPDGGQGHAGIQISYNFTWSLLVNGQMCHVYSYASNR</sequence>
<protein>
    <recommendedName>
        <fullName evidence="1">Apple domain-containing protein</fullName>
    </recommendedName>
</protein>
<dbReference type="OrthoDB" id="6119292at2759"/>
<dbReference type="AlphaFoldDB" id="A0A8S3PLR4"/>
<reference evidence="2" key="1">
    <citation type="submission" date="2021-03" db="EMBL/GenBank/DDBJ databases">
        <authorList>
            <person name="Bekaert M."/>
        </authorList>
    </citation>
    <scope>NUCLEOTIDE SEQUENCE</scope>
</reference>
<dbReference type="SUPFAM" id="SSF57414">
    <property type="entry name" value="Hairpin loop containing domain-like"/>
    <property type="match status" value="1"/>
</dbReference>
<dbReference type="EMBL" id="CAJPWZ010000004">
    <property type="protein sequence ID" value="CAG2184383.1"/>
    <property type="molecule type" value="Genomic_DNA"/>
</dbReference>
<comment type="caution">
    <text evidence="2">The sequence shown here is derived from an EMBL/GenBank/DDBJ whole genome shotgun (WGS) entry which is preliminary data.</text>
</comment>
<organism evidence="2 3">
    <name type="scientific">Mytilus edulis</name>
    <name type="common">Blue mussel</name>
    <dbReference type="NCBI Taxonomy" id="6550"/>
    <lineage>
        <taxon>Eukaryota</taxon>
        <taxon>Metazoa</taxon>
        <taxon>Spiralia</taxon>
        <taxon>Lophotrochozoa</taxon>
        <taxon>Mollusca</taxon>
        <taxon>Bivalvia</taxon>
        <taxon>Autobranchia</taxon>
        <taxon>Pteriomorphia</taxon>
        <taxon>Mytilida</taxon>
        <taxon>Mytiloidea</taxon>
        <taxon>Mytilidae</taxon>
        <taxon>Mytilinae</taxon>
        <taxon>Mytilus</taxon>
    </lineage>
</organism>
<proteinExistence type="predicted"/>
<evidence type="ECO:0000313" key="3">
    <source>
        <dbReference type="Proteomes" id="UP000683360"/>
    </source>
</evidence>
<dbReference type="Gene3D" id="3.50.4.10">
    <property type="entry name" value="Hepatocyte Growth Factor"/>
    <property type="match status" value="1"/>
</dbReference>
<feature type="domain" description="Apple" evidence="1">
    <location>
        <begin position="7"/>
        <end position="81"/>
    </location>
</feature>
<gene>
    <name evidence="2" type="ORF">MEDL_52</name>
</gene>
<dbReference type="Pfam" id="PF00024">
    <property type="entry name" value="PAN_1"/>
    <property type="match status" value="1"/>
</dbReference>
<keyword evidence="3" id="KW-1185">Reference proteome</keyword>
<dbReference type="Proteomes" id="UP000683360">
    <property type="component" value="Unassembled WGS sequence"/>
</dbReference>
<name>A0A8S3PLR4_MYTED</name>
<accession>A0A8S3PLR4</accession>
<dbReference type="InterPro" id="IPR003609">
    <property type="entry name" value="Pan_app"/>
</dbReference>
<dbReference type="PROSITE" id="PS50948">
    <property type="entry name" value="PAN"/>
    <property type="match status" value="1"/>
</dbReference>
<evidence type="ECO:0000259" key="1">
    <source>
        <dbReference type="PROSITE" id="PS50948"/>
    </source>
</evidence>
<evidence type="ECO:0000313" key="2">
    <source>
        <dbReference type="EMBL" id="CAG2184383.1"/>
    </source>
</evidence>